<keyword evidence="7" id="KW-1185">Reference proteome</keyword>
<evidence type="ECO:0000259" key="5">
    <source>
        <dbReference type="PROSITE" id="PS50110"/>
    </source>
</evidence>
<feature type="domain" description="HTH luxR-type" evidence="4">
    <location>
        <begin position="143"/>
        <end position="203"/>
    </location>
</feature>
<dbReference type="InterPro" id="IPR001789">
    <property type="entry name" value="Sig_transdc_resp-reg_receiver"/>
</dbReference>
<accession>F5YLR6</accession>
<keyword evidence="2" id="KW-0238">DNA-binding</keyword>
<evidence type="ECO:0000259" key="4">
    <source>
        <dbReference type="PROSITE" id="PS50043"/>
    </source>
</evidence>
<dbReference type="Proteomes" id="UP000009223">
    <property type="component" value="Chromosome"/>
</dbReference>
<evidence type="ECO:0000256" key="2">
    <source>
        <dbReference type="ARBA" id="ARBA00023125"/>
    </source>
</evidence>
<evidence type="ECO:0000256" key="1">
    <source>
        <dbReference type="ARBA" id="ARBA00022553"/>
    </source>
</evidence>
<organism evidence="6 7">
    <name type="scientific">Treponema primitia (strain ATCC BAA-887 / DSM 12427 / ZAS-2)</name>
    <dbReference type="NCBI Taxonomy" id="545694"/>
    <lineage>
        <taxon>Bacteria</taxon>
        <taxon>Pseudomonadati</taxon>
        <taxon>Spirochaetota</taxon>
        <taxon>Spirochaetia</taxon>
        <taxon>Spirochaetales</taxon>
        <taxon>Treponemataceae</taxon>
        <taxon>Treponema</taxon>
    </lineage>
</organism>
<feature type="modified residue" description="4-aspartylphosphate" evidence="3">
    <location>
        <position position="60"/>
    </location>
</feature>
<dbReference type="PANTHER" id="PTHR43214:SF38">
    <property type="entry name" value="NITRATE_NITRITE RESPONSE REGULATOR PROTEIN NARL"/>
    <property type="match status" value="1"/>
</dbReference>
<sequence>MKTLVLIEDHDMMRRGLASYFSQQKRWEVVGEAATLDEASALFETLVKTGVPLPDIVLLDIDLNGAWGLDLVPKLREWYGKKPPVLVYSVFDDYAHVKAATRAGVAGYVCKSQREAELETAMDTILQGDIYFTPYLFPKISAVSDITIFLTKRERQIFELVQRLYSNDRIAGELGINIRTVENKLSIIYDKIGVKSRGELEKL</sequence>
<dbReference type="GO" id="GO:0006355">
    <property type="term" value="P:regulation of DNA-templated transcription"/>
    <property type="evidence" value="ECO:0007669"/>
    <property type="project" value="InterPro"/>
</dbReference>
<dbReference type="PROSITE" id="PS50110">
    <property type="entry name" value="RESPONSE_REGULATORY"/>
    <property type="match status" value="1"/>
</dbReference>
<dbReference type="InterPro" id="IPR016032">
    <property type="entry name" value="Sig_transdc_resp-reg_C-effctor"/>
</dbReference>
<dbReference type="SUPFAM" id="SSF46894">
    <property type="entry name" value="C-terminal effector domain of the bipartite response regulators"/>
    <property type="match status" value="1"/>
</dbReference>
<reference evidence="6 7" key="2">
    <citation type="journal article" date="2011" name="ISME J.">
        <title>RNA-seq reveals cooperative metabolic interactions between two termite-gut spirochete species in co-culture.</title>
        <authorList>
            <person name="Rosenthal A.Z."/>
            <person name="Matson E.G."/>
            <person name="Eldar A."/>
            <person name="Leadbetter J.R."/>
        </authorList>
    </citation>
    <scope>NUCLEOTIDE SEQUENCE [LARGE SCALE GENOMIC DNA]</scope>
    <source>
        <strain evidence="7">ATCC BAA-887 / DSM 12427 / ZAS-2</strain>
    </source>
</reference>
<dbReference type="KEGG" id="tpi:TREPR_3164"/>
<dbReference type="GO" id="GO:0003677">
    <property type="term" value="F:DNA binding"/>
    <property type="evidence" value="ECO:0007669"/>
    <property type="project" value="UniProtKB-KW"/>
</dbReference>
<dbReference type="EMBL" id="CP001843">
    <property type="protein sequence ID" value="AEF85663.1"/>
    <property type="molecule type" value="Genomic_DNA"/>
</dbReference>
<evidence type="ECO:0000313" key="7">
    <source>
        <dbReference type="Proteomes" id="UP000009223"/>
    </source>
</evidence>
<dbReference type="RefSeq" id="WP_015707100.1">
    <property type="nucleotide sequence ID" value="NC_015578.1"/>
</dbReference>
<keyword evidence="1 3" id="KW-0597">Phosphoprotein</keyword>
<evidence type="ECO:0000256" key="3">
    <source>
        <dbReference type="PROSITE-ProRule" id="PRU00169"/>
    </source>
</evidence>
<evidence type="ECO:0000313" key="6">
    <source>
        <dbReference type="EMBL" id="AEF85663.1"/>
    </source>
</evidence>
<name>F5YLR6_TREPZ</name>
<dbReference type="InterPro" id="IPR011006">
    <property type="entry name" value="CheY-like_superfamily"/>
</dbReference>
<dbReference type="AlphaFoldDB" id="F5YLR6"/>
<dbReference type="InterPro" id="IPR039420">
    <property type="entry name" value="WalR-like"/>
</dbReference>
<dbReference type="Pfam" id="PF00196">
    <property type="entry name" value="GerE"/>
    <property type="match status" value="1"/>
</dbReference>
<dbReference type="SMART" id="SM00448">
    <property type="entry name" value="REC"/>
    <property type="match status" value="1"/>
</dbReference>
<gene>
    <name evidence="6" type="ordered locus">TREPR_3164</name>
</gene>
<dbReference type="CDD" id="cd17535">
    <property type="entry name" value="REC_NarL-like"/>
    <property type="match status" value="1"/>
</dbReference>
<dbReference type="OrthoDB" id="359059at2"/>
<dbReference type="PROSITE" id="PS50043">
    <property type="entry name" value="HTH_LUXR_2"/>
    <property type="match status" value="1"/>
</dbReference>
<dbReference type="GO" id="GO:0000160">
    <property type="term" value="P:phosphorelay signal transduction system"/>
    <property type="evidence" value="ECO:0007669"/>
    <property type="project" value="InterPro"/>
</dbReference>
<proteinExistence type="predicted"/>
<dbReference type="eggNOG" id="COG2197">
    <property type="taxonomic scope" value="Bacteria"/>
</dbReference>
<reference evidence="7" key="1">
    <citation type="submission" date="2009-12" db="EMBL/GenBank/DDBJ databases">
        <title>Complete sequence of Treponema primitia strain ZAS-2.</title>
        <authorList>
            <person name="Tetu S.G."/>
            <person name="Matson E."/>
            <person name="Ren Q."/>
            <person name="Seshadri R."/>
            <person name="Elbourne L."/>
            <person name="Hassan K.A."/>
            <person name="Durkin A."/>
            <person name="Radune D."/>
            <person name="Mohamoud Y."/>
            <person name="Shay R."/>
            <person name="Jin S."/>
            <person name="Zhang X."/>
            <person name="Lucey K."/>
            <person name="Ballor N.R."/>
            <person name="Ottesen E."/>
            <person name="Rosenthal R."/>
            <person name="Allen A."/>
            <person name="Leadbetter J.R."/>
            <person name="Paulsen I.T."/>
        </authorList>
    </citation>
    <scope>NUCLEOTIDE SEQUENCE [LARGE SCALE GENOMIC DNA]</scope>
    <source>
        <strain evidence="7">ATCC BAA-887 / DSM 12427 / ZAS-2</strain>
    </source>
</reference>
<dbReference type="CDD" id="cd06170">
    <property type="entry name" value="LuxR_C_like"/>
    <property type="match status" value="1"/>
</dbReference>
<dbReference type="Pfam" id="PF00072">
    <property type="entry name" value="Response_reg"/>
    <property type="match status" value="1"/>
</dbReference>
<dbReference type="InterPro" id="IPR058245">
    <property type="entry name" value="NreC/VraR/RcsB-like_REC"/>
</dbReference>
<dbReference type="HOGENOM" id="CLU_000445_90_1_12"/>
<dbReference type="SUPFAM" id="SSF52172">
    <property type="entry name" value="CheY-like"/>
    <property type="match status" value="1"/>
</dbReference>
<dbReference type="STRING" id="545694.TREPR_3164"/>
<feature type="domain" description="Response regulatory" evidence="5">
    <location>
        <begin position="3"/>
        <end position="126"/>
    </location>
</feature>
<protein>
    <submittedName>
        <fullName evidence="6">Two component transcriptional regulator, LuxR family</fullName>
    </submittedName>
</protein>
<dbReference type="SMART" id="SM00421">
    <property type="entry name" value="HTH_LUXR"/>
    <property type="match status" value="1"/>
</dbReference>
<dbReference type="Gene3D" id="3.40.50.2300">
    <property type="match status" value="1"/>
</dbReference>
<dbReference type="PANTHER" id="PTHR43214">
    <property type="entry name" value="TWO-COMPONENT RESPONSE REGULATOR"/>
    <property type="match status" value="1"/>
</dbReference>
<dbReference type="InterPro" id="IPR000792">
    <property type="entry name" value="Tscrpt_reg_LuxR_C"/>
</dbReference>